<evidence type="ECO:0000313" key="2">
    <source>
        <dbReference type="Proteomes" id="UP000007800"/>
    </source>
</evidence>
<dbReference type="InParanoid" id="C5L803"/>
<evidence type="ECO:0000313" key="1">
    <source>
        <dbReference type="EMBL" id="EER07149.1"/>
    </source>
</evidence>
<sequence length="115" mass="12882">MQSVAVRALTGSALDRAVGDFCVKAIRSADFPLNSWEEVGDLARCIDRLLSDEWIDLLLPPGTYTDFREKGYIEVLMKALKELKRSIDEVIEASKETGGLPAERRTRNVNPYVIP</sequence>
<gene>
    <name evidence="1" type="ORF">Pmar_PMAR027194</name>
</gene>
<dbReference type="EMBL" id="GG679990">
    <property type="protein sequence ID" value="EER07149.1"/>
    <property type="molecule type" value="Genomic_DNA"/>
</dbReference>
<organism evidence="2">
    <name type="scientific">Perkinsus marinus (strain ATCC 50983 / TXsc)</name>
    <dbReference type="NCBI Taxonomy" id="423536"/>
    <lineage>
        <taxon>Eukaryota</taxon>
        <taxon>Sar</taxon>
        <taxon>Alveolata</taxon>
        <taxon>Perkinsozoa</taxon>
        <taxon>Perkinsea</taxon>
        <taxon>Perkinsida</taxon>
        <taxon>Perkinsidae</taxon>
        <taxon>Perkinsus</taxon>
    </lineage>
</organism>
<dbReference type="RefSeq" id="XP_002775333.1">
    <property type="nucleotide sequence ID" value="XM_002775287.1"/>
</dbReference>
<accession>C5L803</accession>
<dbReference type="AlphaFoldDB" id="C5L803"/>
<keyword evidence="2" id="KW-1185">Reference proteome</keyword>
<dbReference type="Proteomes" id="UP000007800">
    <property type="component" value="Unassembled WGS sequence"/>
</dbReference>
<reference evidence="1 2" key="1">
    <citation type="submission" date="2008-07" db="EMBL/GenBank/DDBJ databases">
        <authorList>
            <person name="El-Sayed N."/>
            <person name="Caler E."/>
            <person name="Inman J."/>
            <person name="Amedeo P."/>
            <person name="Hass B."/>
            <person name="Wortman J."/>
        </authorList>
    </citation>
    <scope>NUCLEOTIDE SEQUENCE [LARGE SCALE GENOMIC DNA]</scope>
    <source>
        <strain evidence="2">ATCC 50983 / TXsc</strain>
    </source>
</reference>
<protein>
    <submittedName>
        <fullName evidence="1">Uncharacterized protein</fullName>
    </submittedName>
</protein>
<name>C5L803_PERM5</name>
<proteinExistence type="predicted"/>
<dbReference type="GeneID" id="9059705"/>